<gene>
    <name evidence="3" type="ORF">Vretifemale_20489</name>
    <name evidence="4" type="ORF">Vretimale_15443</name>
</gene>
<evidence type="ECO:0000313" key="5">
    <source>
        <dbReference type="Proteomes" id="UP000747110"/>
    </source>
</evidence>
<dbReference type="AlphaFoldDB" id="A0A8J4FWB0"/>
<protein>
    <submittedName>
        <fullName evidence="3">Uncharacterized protein</fullName>
    </submittedName>
</protein>
<keyword evidence="5" id="KW-1185">Reference proteome</keyword>
<dbReference type="OrthoDB" id="547161at2759"/>
<feature type="region of interest" description="Disordered" evidence="2">
    <location>
        <begin position="132"/>
        <end position="172"/>
    </location>
</feature>
<evidence type="ECO:0000256" key="2">
    <source>
        <dbReference type="SAM" id="MobiDB-lite"/>
    </source>
</evidence>
<keyword evidence="1" id="KW-0175">Coiled coil</keyword>
<dbReference type="Proteomes" id="UP000722791">
    <property type="component" value="Unassembled WGS sequence"/>
</dbReference>
<feature type="compositionally biased region" description="Low complexity" evidence="2">
    <location>
        <begin position="340"/>
        <end position="364"/>
    </location>
</feature>
<sequence>MELDSSFTCGGWSMHQPIDWDYPGVLSDMFAPLSTPNPASQHPQPLAQEQQQTAMATGTTLAPLAAPTYSTFHGIWASPMHQPVDWEVPALISMTAPAAALASAHAVHAPTAAHTLQQQPSQLHVQVPTTSSMRPKTAVPTTSQLLNDAGGTNAGGGSGGGVTTASGSKRDRTVRRLKSTPLRPQQQQLLDLQMKLNVLMAEHADVEAENERLKIRLRVLEAVLPVRQQQARWAQSREAAERAAERAAAPPDPLIVNLLDLAVSGPSSCCAASPSQQEGAAATPTPTPTPAAKGIITAIGGGSGCCHADDGGGAAAAAATADNMIAGSSTPIPPIPAEPAPCASSSCGAATTTTTTTSGDTDANPPAPRNHHNRHNDHPRSCSLNTTNARGCDRNRYQYDTGQSHRGCHGHTRGRSHGSCGGGGGGGYSRERGVDSHDDSQSRWLDAWRAWVREAALLLQAHDARPNDHYLNRLADAFMKLKSEVVYLGLRHPELVCNMRSVNLETAAEREFPPDSFWVPVVAGMKLDTHQVANCKSALALYRERMAVVLAERRSLAAQMSACLTALQLEEADGRAAPGSLRREQLTLEAEEAALALDANVAVEGHTTSLARDLLGSNLFSRLQVARASVLSYPYFPDALAIITAAVGEQPPLEQPSSQLQPQPTRSGDALQPPVQA</sequence>
<organism evidence="3 5">
    <name type="scientific">Volvox reticuliferus</name>
    <dbReference type="NCBI Taxonomy" id="1737510"/>
    <lineage>
        <taxon>Eukaryota</taxon>
        <taxon>Viridiplantae</taxon>
        <taxon>Chlorophyta</taxon>
        <taxon>core chlorophytes</taxon>
        <taxon>Chlorophyceae</taxon>
        <taxon>CS clade</taxon>
        <taxon>Chlamydomonadales</taxon>
        <taxon>Volvocaceae</taxon>
        <taxon>Volvox</taxon>
    </lineage>
</organism>
<accession>A0A8J4FWB0</accession>
<feature type="region of interest" description="Disordered" evidence="2">
    <location>
        <begin position="339"/>
        <end position="387"/>
    </location>
</feature>
<dbReference type="EMBL" id="BNCQ01000041">
    <property type="protein sequence ID" value="GIM12054.1"/>
    <property type="molecule type" value="Genomic_DNA"/>
</dbReference>
<feature type="compositionally biased region" description="Gly residues" evidence="2">
    <location>
        <begin position="152"/>
        <end position="162"/>
    </location>
</feature>
<feature type="compositionally biased region" description="Low complexity" evidence="2">
    <location>
        <begin position="651"/>
        <end position="664"/>
    </location>
</feature>
<dbReference type="Proteomes" id="UP000747110">
    <property type="component" value="Unassembled WGS sequence"/>
</dbReference>
<reference evidence="3" key="1">
    <citation type="journal article" date="2021" name="Proc. Natl. Acad. Sci. U.S.A.">
        <title>Three genomes in the algal genus Volvox reveal the fate of a haploid sex-determining region after a transition to homothallism.</title>
        <authorList>
            <person name="Yamamoto K."/>
            <person name="Hamaji T."/>
            <person name="Kawai-Toyooka H."/>
            <person name="Matsuzaki R."/>
            <person name="Takahashi F."/>
            <person name="Nishimura Y."/>
            <person name="Kawachi M."/>
            <person name="Noguchi H."/>
            <person name="Minakuchi Y."/>
            <person name="Umen J.G."/>
            <person name="Toyoda A."/>
            <person name="Nozaki H."/>
        </authorList>
    </citation>
    <scope>NUCLEOTIDE SEQUENCE</scope>
    <source>
        <strain evidence="4">NIES-3785</strain>
        <strain evidence="3">NIES-3786</strain>
    </source>
</reference>
<feature type="region of interest" description="Disordered" evidence="2">
    <location>
        <begin position="269"/>
        <end position="288"/>
    </location>
</feature>
<name>A0A8J4FWB0_9CHLO</name>
<feature type="region of interest" description="Disordered" evidence="2">
    <location>
        <begin position="404"/>
        <end position="435"/>
    </location>
</feature>
<feature type="compositionally biased region" description="Gly residues" evidence="2">
    <location>
        <begin position="419"/>
        <end position="428"/>
    </location>
</feature>
<proteinExistence type="predicted"/>
<feature type="compositionally biased region" description="Polar residues" evidence="2">
    <location>
        <begin position="132"/>
        <end position="146"/>
    </location>
</feature>
<feature type="region of interest" description="Disordered" evidence="2">
    <location>
        <begin position="651"/>
        <end position="677"/>
    </location>
</feature>
<evidence type="ECO:0000256" key="1">
    <source>
        <dbReference type="SAM" id="Coils"/>
    </source>
</evidence>
<feature type="compositionally biased region" description="Low complexity" evidence="2">
    <location>
        <begin position="41"/>
        <end position="52"/>
    </location>
</feature>
<dbReference type="EMBL" id="BNCP01000086">
    <property type="protein sequence ID" value="GIL93004.1"/>
    <property type="molecule type" value="Genomic_DNA"/>
</dbReference>
<comment type="caution">
    <text evidence="3">The sequence shown here is derived from an EMBL/GenBank/DDBJ whole genome shotgun (WGS) entry which is preliminary data.</text>
</comment>
<evidence type="ECO:0000313" key="4">
    <source>
        <dbReference type="EMBL" id="GIM12054.1"/>
    </source>
</evidence>
<feature type="coiled-coil region" evidence="1">
    <location>
        <begin position="189"/>
        <end position="223"/>
    </location>
</feature>
<evidence type="ECO:0000313" key="3">
    <source>
        <dbReference type="EMBL" id="GIL93004.1"/>
    </source>
</evidence>
<feature type="compositionally biased region" description="Basic residues" evidence="2">
    <location>
        <begin position="406"/>
        <end position="416"/>
    </location>
</feature>
<feature type="region of interest" description="Disordered" evidence="2">
    <location>
        <begin position="31"/>
        <end position="52"/>
    </location>
</feature>